<protein>
    <submittedName>
        <fullName evidence="1">Uncharacterized protein</fullName>
    </submittedName>
</protein>
<evidence type="ECO:0000313" key="2">
    <source>
        <dbReference type="Proteomes" id="UP001197093"/>
    </source>
</evidence>
<dbReference type="Proteomes" id="UP001197093">
    <property type="component" value="Unassembled WGS sequence"/>
</dbReference>
<proteinExistence type="predicted"/>
<name>A0AAD4F478_9PEZI</name>
<sequence length="72" mass="7520">MATIGPDMMIDPPSPDCVDQGAALNFSTSIAAIESASTEPAVRLPCPAIVFLGTVLLLQSYRQTPPVCDRAS</sequence>
<gene>
    <name evidence="1" type="ORF">NEMBOFW57_003189</name>
</gene>
<dbReference type="EMBL" id="JAHCVI010000001">
    <property type="protein sequence ID" value="KAG7293143.1"/>
    <property type="molecule type" value="Genomic_DNA"/>
</dbReference>
<evidence type="ECO:0000313" key="1">
    <source>
        <dbReference type="EMBL" id="KAG7293143.1"/>
    </source>
</evidence>
<keyword evidence="2" id="KW-1185">Reference proteome</keyword>
<accession>A0AAD4F478</accession>
<organism evidence="1 2">
    <name type="scientific">Staphylotrichum longicolle</name>
    <dbReference type="NCBI Taxonomy" id="669026"/>
    <lineage>
        <taxon>Eukaryota</taxon>
        <taxon>Fungi</taxon>
        <taxon>Dikarya</taxon>
        <taxon>Ascomycota</taxon>
        <taxon>Pezizomycotina</taxon>
        <taxon>Sordariomycetes</taxon>
        <taxon>Sordariomycetidae</taxon>
        <taxon>Sordariales</taxon>
        <taxon>Chaetomiaceae</taxon>
        <taxon>Staphylotrichum</taxon>
    </lineage>
</organism>
<dbReference type="AlphaFoldDB" id="A0AAD4F478"/>
<reference evidence="1" key="1">
    <citation type="submission" date="2023-02" db="EMBL/GenBank/DDBJ databases">
        <authorList>
            <person name="Palmer J.M."/>
        </authorList>
    </citation>
    <scope>NUCLEOTIDE SEQUENCE</scope>
    <source>
        <strain evidence="1">FW57</strain>
    </source>
</reference>
<comment type="caution">
    <text evidence="1">The sequence shown here is derived from an EMBL/GenBank/DDBJ whole genome shotgun (WGS) entry which is preliminary data.</text>
</comment>